<dbReference type="InterPro" id="IPR000086">
    <property type="entry name" value="NUDIX_hydrolase_dom"/>
</dbReference>
<evidence type="ECO:0000313" key="7">
    <source>
        <dbReference type="EMBL" id="AOH54829.1"/>
    </source>
</evidence>
<dbReference type="PRINTS" id="PR00502">
    <property type="entry name" value="NUDIXFAMILY"/>
</dbReference>
<dbReference type="STRING" id="264697.ABE28_010740"/>
<keyword evidence="5" id="KW-0460">Magnesium</keyword>
<dbReference type="InterPro" id="IPR020476">
    <property type="entry name" value="Nudix_hydrolase"/>
</dbReference>
<reference evidence="7 8" key="1">
    <citation type="submission" date="2016-08" db="EMBL/GenBank/DDBJ databases">
        <title>Complete genome sequence of Bacillus muralis G25-68, a strain with toxicity to nematodes.</title>
        <authorList>
            <person name="Zheng Z."/>
        </authorList>
    </citation>
    <scope>NUCLEOTIDE SEQUENCE [LARGE SCALE GENOMIC DNA]</scope>
    <source>
        <strain evidence="7 8">G25-68</strain>
    </source>
</reference>
<dbReference type="KEGG" id="bmur:ABE28_010740"/>
<organism evidence="7 8">
    <name type="scientific">Peribacillus muralis</name>
    <dbReference type="NCBI Taxonomy" id="264697"/>
    <lineage>
        <taxon>Bacteria</taxon>
        <taxon>Bacillati</taxon>
        <taxon>Bacillota</taxon>
        <taxon>Bacilli</taxon>
        <taxon>Bacillales</taxon>
        <taxon>Bacillaceae</taxon>
        <taxon>Peribacillus</taxon>
    </lineage>
</organism>
<comment type="similarity">
    <text evidence="2">Belongs to the Nudix hydrolase family.</text>
</comment>
<evidence type="ECO:0000259" key="6">
    <source>
        <dbReference type="PROSITE" id="PS51462"/>
    </source>
</evidence>
<evidence type="ECO:0000256" key="2">
    <source>
        <dbReference type="ARBA" id="ARBA00005582"/>
    </source>
</evidence>
<evidence type="ECO:0000256" key="5">
    <source>
        <dbReference type="ARBA" id="ARBA00022842"/>
    </source>
</evidence>
<proteinExistence type="inferred from homology"/>
<dbReference type="GO" id="GO:0005737">
    <property type="term" value="C:cytoplasm"/>
    <property type="evidence" value="ECO:0007669"/>
    <property type="project" value="TreeGrafter"/>
</dbReference>
<dbReference type="Pfam" id="PF00293">
    <property type="entry name" value="NUDIX"/>
    <property type="match status" value="1"/>
</dbReference>
<evidence type="ECO:0000256" key="1">
    <source>
        <dbReference type="ARBA" id="ARBA00001946"/>
    </source>
</evidence>
<dbReference type="CDD" id="cd18886">
    <property type="entry name" value="NUDIX_MutT_Nudt1"/>
    <property type="match status" value="1"/>
</dbReference>
<evidence type="ECO:0000256" key="3">
    <source>
        <dbReference type="ARBA" id="ARBA00022723"/>
    </source>
</evidence>
<name>A0A1B3XNM8_9BACI</name>
<gene>
    <name evidence="7" type="ORF">ABE28_010740</name>
</gene>
<dbReference type="EMBL" id="CP017080">
    <property type="protein sequence ID" value="AOH54829.1"/>
    <property type="molecule type" value="Genomic_DNA"/>
</dbReference>
<comment type="cofactor">
    <cofactor evidence="1">
        <name>Mg(2+)</name>
        <dbReference type="ChEBI" id="CHEBI:18420"/>
    </cofactor>
</comment>
<protein>
    <recommendedName>
        <fullName evidence="6">Nudix hydrolase domain-containing protein</fullName>
    </recommendedName>
</protein>
<dbReference type="AlphaFoldDB" id="A0A1B3XNM8"/>
<evidence type="ECO:0000313" key="8">
    <source>
        <dbReference type="Proteomes" id="UP000077926"/>
    </source>
</evidence>
<sequence length="162" mass="18734">MEIIYTICFITRTTYNEDEVLMLFRKKEPNRDKWNGIGGKIEKGETVLESMEREIREETGLTVKRLTYRGIVTWNETGGMYVYRAEDTGGELSPCDEGELAWKPVQWAMEADEVVSNIKHYLGDVLRQAPPQQFACIYENDRFVSMETKPLPHFAKESALTN</sequence>
<dbReference type="PANTHER" id="PTHR43758">
    <property type="entry name" value="7,8-DIHYDRO-8-OXOGUANINE TRIPHOSPHATASE"/>
    <property type="match status" value="1"/>
</dbReference>
<dbReference type="GO" id="GO:0046872">
    <property type="term" value="F:metal ion binding"/>
    <property type="evidence" value="ECO:0007669"/>
    <property type="project" value="UniProtKB-KW"/>
</dbReference>
<keyword evidence="8" id="KW-1185">Reference proteome</keyword>
<accession>A0A1B3XNM8</accession>
<dbReference type="Proteomes" id="UP000077926">
    <property type="component" value="Chromosome"/>
</dbReference>
<feature type="domain" description="Nudix hydrolase" evidence="6">
    <location>
        <begin position="1"/>
        <end position="127"/>
    </location>
</feature>
<dbReference type="PANTHER" id="PTHR43758:SF2">
    <property type="entry name" value="OXIDIZED PURINE NUCLEOSIDE TRIPHOSPHATE HYDROLASE"/>
    <property type="match status" value="1"/>
</dbReference>
<keyword evidence="4" id="KW-0378">Hydrolase</keyword>
<keyword evidence="3" id="KW-0479">Metal-binding</keyword>
<evidence type="ECO:0000256" key="4">
    <source>
        <dbReference type="ARBA" id="ARBA00022801"/>
    </source>
</evidence>
<dbReference type="RefSeq" id="WP_064465212.1">
    <property type="nucleotide sequence ID" value="NZ_CP017080.1"/>
</dbReference>
<dbReference type="InterPro" id="IPR015797">
    <property type="entry name" value="NUDIX_hydrolase-like_dom_sf"/>
</dbReference>
<dbReference type="PROSITE" id="PS51462">
    <property type="entry name" value="NUDIX"/>
    <property type="match status" value="1"/>
</dbReference>
<dbReference type="GO" id="GO:0016818">
    <property type="term" value="F:hydrolase activity, acting on acid anhydrides, in phosphorus-containing anhydrides"/>
    <property type="evidence" value="ECO:0007669"/>
    <property type="project" value="TreeGrafter"/>
</dbReference>
<dbReference type="OrthoDB" id="9804563at2"/>
<dbReference type="Gene3D" id="3.90.79.10">
    <property type="entry name" value="Nucleoside Triphosphate Pyrophosphohydrolase"/>
    <property type="match status" value="1"/>
</dbReference>
<dbReference type="SUPFAM" id="SSF55811">
    <property type="entry name" value="Nudix"/>
    <property type="match status" value="1"/>
</dbReference>